<evidence type="ECO:0000256" key="1">
    <source>
        <dbReference type="SAM" id="MobiDB-lite"/>
    </source>
</evidence>
<dbReference type="Gramene" id="PGSC0003DMT400088391">
    <property type="protein sequence ID" value="PGSC0003DMT400088391"/>
    <property type="gene ID" value="PGSC0003DMG400037962"/>
</dbReference>
<dbReference type="HOGENOM" id="CLU_1498816_0_0_1"/>
<dbReference type="Proteomes" id="UP000011115">
    <property type="component" value="Unassembled WGS sequence"/>
</dbReference>
<name>M1DFV6_SOLTU</name>
<dbReference type="AlphaFoldDB" id="M1DFV6"/>
<dbReference type="PaxDb" id="4113-PGSC0003DMT400088391"/>
<evidence type="ECO:0000313" key="3">
    <source>
        <dbReference type="Proteomes" id="UP000011115"/>
    </source>
</evidence>
<accession>M1DFV6</accession>
<sequence length="180" mass="20725">MRELHVVVHESGKDMILFKELEIVEYHDTLQTTNAPDGTQLSMELLEVVVASKLVPRILEKIAPMERLHEPVTHNCMNKDPINMVKDDTFSNKRKEVEDKEEEENDSNMQNIRNHFTWWNGRVDEARIFKRLDRVIANDSSLEIYGNSEVQHLDRTGFDHASLLVTCEVGNIPIANLSSS</sequence>
<evidence type="ECO:0000313" key="2">
    <source>
        <dbReference type="EnsemblPlants" id="PGSC0003DMT400088391"/>
    </source>
</evidence>
<reference evidence="2" key="2">
    <citation type="submission" date="2015-06" db="UniProtKB">
        <authorList>
            <consortium name="EnsemblPlants"/>
        </authorList>
    </citation>
    <scope>IDENTIFICATION</scope>
    <source>
        <strain evidence="2">DM1-3 516 R44</strain>
    </source>
</reference>
<dbReference type="EnsemblPlants" id="PGSC0003DMT400088391">
    <property type="protein sequence ID" value="PGSC0003DMT400088391"/>
    <property type="gene ID" value="PGSC0003DMG400037962"/>
</dbReference>
<organism evidence="2 3">
    <name type="scientific">Solanum tuberosum</name>
    <name type="common">Potato</name>
    <dbReference type="NCBI Taxonomy" id="4113"/>
    <lineage>
        <taxon>Eukaryota</taxon>
        <taxon>Viridiplantae</taxon>
        <taxon>Streptophyta</taxon>
        <taxon>Embryophyta</taxon>
        <taxon>Tracheophyta</taxon>
        <taxon>Spermatophyta</taxon>
        <taxon>Magnoliopsida</taxon>
        <taxon>eudicotyledons</taxon>
        <taxon>Gunneridae</taxon>
        <taxon>Pentapetalae</taxon>
        <taxon>asterids</taxon>
        <taxon>lamiids</taxon>
        <taxon>Solanales</taxon>
        <taxon>Solanaceae</taxon>
        <taxon>Solanoideae</taxon>
        <taxon>Solaneae</taxon>
        <taxon>Solanum</taxon>
    </lineage>
</organism>
<dbReference type="PANTHER" id="PTHR33710">
    <property type="entry name" value="BNAC02G09200D PROTEIN"/>
    <property type="match status" value="1"/>
</dbReference>
<feature type="compositionally biased region" description="Basic and acidic residues" evidence="1">
    <location>
        <begin position="85"/>
        <end position="98"/>
    </location>
</feature>
<proteinExistence type="predicted"/>
<feature type="region of interest" description="Disordered" evidence="1">
    <location>
        <begin position="79"/>
        <end position="108"/>
    </location>
</feature>
<keyword evidence="3" id="KW-1185">Reference proteome</keyword>
<protein>
    <submittedName>
        <fullName evidence="2">Uncharacterized protein</fullName>
    </submittedName>
</protein>
<dbReference type="PANTHER" id="PTHR33710:SF71">
    <property type="entry name" value="ENDONUCLEASE_EXONUCLEASE_PHOSPHATASE DOMAIN-CONTAINING PROTEIN"/>
    <property type="match status" value="1"/>
</dbReference>
<dbReference type="InParanoid" id="M1DFV6"/>
<reference evidence="3" key="1">
    <citation type="journal article" date="2011" name="Nature">
        <title>Genome sequence and analysis of the tuber crop potato.</title>
        <authorList>
            <consortium name="The Potato Genome Sequencing Consortium"/>
        </authorList>
    </citation>
    <scope>NUCLEOTIDE SEQUENCE [LARGE SCALE GENOMIC DNA]</scope>
    <source>
        <strain evidence="3">cv. DM1-3 516 R44</strain>
    </source>
</reference>